<accession>A0A8K0T7Y5</accession>
<feature type="transmembrane region" description="Helical" evidence="2">
    <location>
        <begin position="303"/>
        <end position="324"/>
    </location>
</feature>
<keyword evidence="2" id="KW-0812">Transmembrane</keyword>
<sequence length="326" mass="34217">MIKVRGAPRNAGNKACSPRPPHHIHAMITTTLYDLEFTNLGPLTTTFTLPRSCTTLTDRQVAPTDTPYIPHYHETCALDRPPLGACFPSGSAIDERIRGELRPDRRYAFLAYHSPGNICPSGWTTAGAAAKDDAGSVTSAGGVFTATEFPGPEGTPVTEPQAVPFVHIVSEGIEAGETGILCCPSGFSASPYGGCVKNYAVELYTATTGCMVFVPWDGAVQNYSITYNGEVLTGQRYRITATEMDETTSSEVTTFSEGEMTGWIGVTNVPMVVLVDNGEGEGEQEKPTETGNAAAGGPRGGSVGWMAVAGIWGVAVLAGVGVFAGL</sequence>
<keyword evidence="4" id="KW-1185">Reference proteome</keyword>
<dbReference type="EMBL" id="JAGPXD010000004">
    <property type="protein sequence ID" value="KAH7357971.1"/>
    <property type="molecule type" value="Genomic_DNA"/>
</dbReference>
<keyword evidence="2" id="KW-1133">Transmembrane helix</keyword>
<feature type="region of interest" description="Disordered" evidence="1">
    <location>
        <begin position="1"/>
        <end position="20"/>
    </location>
</feature>
<evidence type="ECO:0000313" key="4">
    <source>
        <dbReference type="Proteomes" id="UP000813385"/>
    </source>
</evidence>
<proteinExistence type="predicted"/>
<dbReference type="OrthoDB" id="5429716at2759"/>
<dbReference type="Proteomes" id="UP000813385">
    <property type="component" value="Unassembled WGS sequence"/>
</dbReference>
<evidence type="ECO:0000313" key="3">
    <source>
        <dbReference type="EMBL" id="KAH7357971.1"/>
    </source>
</evidence>
<reference evidence="3" key="1">
    <citation type="journal article" date="2021" name="Nat. Commun.">
        <title>Genetic determinants of endophytism in the Arabidopsis root mycobiome.</title>
        <authorList>
            <person name="Mesny F."/>
            <person name="Miyauchi S."/>
            <person name="Thiergart T."/>
            <person name="Pickel B."/>
            <person name="Atanasova L."/>
            <person name="Karlsson M."/>
            <person name="Huettel B."/>
            <person name="Barry K.W."/>
            <person name="Haridas S."/>
            <person name="Chen C."/>
            <person name="Bauer D."/>
            <person name="Andreopoulos W."/>
            <person name="Pangilinan J."/>
            <person name="LaButti K."/>
            <person name="Riley R."/>
            <person name="Lipzen A."/>
            <person name="Clum A."/>
            <person name="Drula E."/>
            <person name="Henrissat B."/>
            <person name="Kohler A."/>
            <person name="Grigoriev I.V."/>
            <person name="Martin F.M."/>
            <person name="Hacquard S."/>
        </authorList>
    </citation>
    <scope>NUCLEOTIDE SEQUENCE</scope>
    <source>
        <strain evidence="3">MPI-CAGE-AT-0016</strain>
    </source>
</reference>
<evidence type="ECO:0000256" key="2">
    <source>
        <dbReference type="SAM" id="Phobius"/>
    </source>
</evidence>
<comment type="caution">
    <text evidence="3">The sequence shown here is derived from an EMBL/GenBank/DDBJ whole genome shotgun (WGS) entry which is preliminary data.</text>
</comment>
<evidence type="ECO:0000256" key="1">
    <source>
        <dbReference type="SAM" id="MobiDB-lite"/>
    </source>
</evidence>
<gene>
    <name evidence="3" type="ORF">B0T11DRAFT_283445</name>
</gene>
<name>A0A8K0T7Y5_9PEZI</name>
<protein>
    <submittedName>
        <fullName evidence="3">Uncharacterized protein</fullName>
    </submittedName>
</protein>
<keyword evidence="2" id="KW-0472">Membrane</keyword>
<dbReference type="AlphaFoldDB" id="A0A8K0T7Y5"/>
<organism evidence="3 4">
    <name type="scientific">Plectosphaerella cucumerina</name>
    <dbReference type="NCBI Taxonomy" id="40658"/>
    <lineage>
        <taxon>Eukaryota</taxon>
        <taxon>Fungi</taxon>
        <taxon>Dikarya</taxon>
        <taxon>Ascomycota</taxon>
        <taxon>Pezizomycotina</taxon>
        <taxon>Sordariomycetes</taxon>
        <taxon>Hypocreomycetidae</taxon>
        <taxon>Glomerellales</taxon>
        <taxon>Plectosphaerellaceae</taxon>
        <taxon>Plectosphaerella</taxon>
    </lineage>
</organism>